<reference evidence="2 3" key="1">
    <citation type="submission" date="2019-11" db="EMBL/GenBank/DDBJ databases">
        <title>Acidiferrimicrobium australis gen. nov., sp. nov., an acidophilic and obligately heterotrophic, member of the Actinobacteria that catalyses dissimilatory oxido- reduction of iron isolated from metal-rich acidic water in Chile.</title>
        <authorList>
            <person name="Gonzalez D."/>
            <person name="Huber K."/>
            <person name="Hedrich S."/>
            <person name="Rojas-Villalobos C."/>
            <person name="Quatrini R."/>
            <person name="Dinamarca M.A."/>
            <person name="Schwarz A."/>
            <person name="Canales C."/>
            <person name="Nancucheo I."/>
        </authorList>
    </citation>
    <scope>NUCLEOTIDE SEQUENCE [LARGE SCALE GENOMIC DNA]</scope>
    <source>
        <strain evidence="2 3">USS-CCA1</strain>
    </source>
</reference>
<dbReference type="PANTHER" id="PTHR44119">
    <property type="entry name" value="MAGNESIUM-CHELATASE SUBUNIT CHLH, CHLOROPLASTIC"/>
    <property type="match status" value="1"/>
</dbReference>
<name>A0ABW9QTT2_9ACTN</name>
<evidence type="ECO:0000259" key="1">
    <source>
        <dbReference type="Pfam" id="PF02514"/>
    </source>
</evidence>
<protein>
    <submittedName>
        <fullName evidence="2">Cobaltochelatase subunit CobN</fullName>
        <ecNumber evidence="2">6.6.1.2</ecNumber>
    </submittedName>
</protein>
<comment type="caution">
    <text evidence="2">The sequence shown here is derived from an EMBL/GenBank/DDBJ whole genome shotgun (WGS) entry which is preliminary data.</text>
</comment>
<dbReference type="InterPro" id="IPR003672">
    <property type="entry name" value="CobN/Mg_chltase"/>
</dbReference>
<dbReference type="Pfam" id="PF02514">
    <property type="entry name" value="CobN-Mg_chel"/>
    <property type="match status" value="1"/>
</dbReference>
<sequence length="1185" mass="127627">MSAPAELRPGRIHVIVSTDTDLLALRTAIESLPDGFPPVTAATTWAPDPIGDLHDARCVLVRLLGGRRAWPEGFDRLRAECVQHGVALLAFAGEAVPDAELTAASSAPSATVTEAFAYLVHGGSANLENLLRFVADTVCFDGWGFEPPSPIAEHGVWREPDLAGTGPVVGIVFYRAHLVAGNTQFVDDLCAAVSAAGGRPLALWCYTLRDQAARPIVELLARHGARALITTVLAAGGAAAGAGTAGARGGLDGEGWDVSELADLGIPVVQAPSAGRSSEEWAASDAGLGPYDVTSGVAIPELDGRIIAPAFAFSEVVDDGDQLGTSVRAYRSIPDRAARVAGLAVRLAGLQAKPPAERRIAIVLSAYPTKRSRLGNAVGLDTPASALVILDALSAAGYRVAIRPEDGDTLMAALADGLTYDADDLTDEQLDVAVGRMTAADYTGWFATLPHAAREELESVWGPPPGRHRLHDDQLVFSGIELGNVVIAIQPPRGYGDDPVAVYHSPSLPPAHHYLAFYRWLDEVWGADAIVHLGKHGTLEWLPGKAVGLSAGCWPDAALGDVPLFYPFVVNDPGEGTQAKRRSHAVVIDHLLPPMTRADTYDDLARLEQLFDEYAQLQSLDPTKLPALRERIWTLLREASIDEDLGLSAVPLDDGFDDIVLAVDGYLCTLKDAQIRGGLHVLGAVPADDPLVDLVLAITRLPQGRVPSLRQQVASDLGLDSDDPLHLDRIEEGCRSLVVAAASEGWVAPSGASPTMAWICEWLVPNLRRAGDEVANLLAGLDGRYVPAGPSGALTRGCAYVLPTGRNFYSVDPKALPTELAYEVGTKLADAVLARHLDEEGCYPQTVGLVLWGTAAMRTQGDDVAEALALLGVRPVWEERSRRVIGLEAIPMAELGRPRVDVTLRISGFFRDAFPSLVDLLDEAVELVAGLDEPATHNFVRAHGAGDPRVYGPAPGAYGVGILSLLEGRDWRSDDDLAAVYVAWSGWSYTRSGFGRPAVEAMRRRFAAIDVAVKNQDNREHDIFDSDDYLQEHGGMVATIRSLTGRDPKAWFGDSANPARPLVRSLAEEAARVVRTRVINPKWLQAMRRHGYKGAFEMAATVDYLFGYDVTAHVAQPWMYERVTQAYVADPENRAFFEQSNPWALRSIVERLLEAEERGRWKPDDETADILRRALLEVDGWEESR</sequence>
<dbReference type="EMBL" id="WJHE01000444">
    <property type="protein sequence ID" value="MST32960.1"/>
    <property type="molecule type" value="Genomic_DNA"/>
</dbReference>
<accession>A0ABW9QTT2</accession>
<dbReference type="Proteomes" id="UP000437736">
    <property type="component" value="Unassembled WGS sequence"/>
</dbReference>
<dbReference type="EC" id="6.6.1.2" evidence="2"/>
<evidence type="ECO:0000313" key="2">
    <source>
        <dbReference type="EMBL" id="MST32960.1"/>
    </source>
</evidence>
<keyword evidence="3" id="KW-1185">Reference proteome</keyword>
<proteinExistence type="predicted"/>
<gene>
    <name evidence="2" type="primary">cobN</name>
    <name evidence="2" type="ORF">GHK86_09550</name>
</gene>
<organism evidence="2 3">
    <name type="scientific">Acidiferrimicrobium australe</name>
    <dbReference type="NCBI Taxonomy" id="2664430"/>
    <lineage>
        <taxon>Bacteria</taxon>
        <taxon>Bacillati</taxon>
        <taxon>Actinomycetota</taxon>
        <taxon>Acidimicrobiia</taxon>
        <taxon>Acidimicrobiales</taxon>
        <taxon>Acidimicrobiaceae</taxon>
        <taxon>Acidiferrimicrobium</taxon>
    </lineage>
</organism>
<dbReference type="GO" id="GO:0051116">
    <property type="term" value="F:cobaltochelatase activity"/>
    <property type="evidence" value="ECO:0007669"/>
    <property type="project" value="UniProtKB-EC"/>
</dbReference>
<evidence type="ECO:0000313" key="3">
    <source>
        <dbReference type="Proteomes" id="UP000437736"/>
    </source>
</evidence>
<keyword evidence="2" id="KW-0436">Ligase</keyword>
<dbReference type="CDD" id="cd10150">
    <property type="entry name" value="CobN_like"/>
    <property type="match status" value="1"/>
</dbReference>
<feature type="domain" description="CobN/magnesium chelatase" evidence="1">
    <location>
        <begin position="117"/>
        <end position="1167"/>
    </location>
</feature>
<dbReference type="PANTHER" id="PTHR44119:SF4">
    <property type="entry name" value="AEROBIC COBALTOCHELATASE SUBUNIT COBN"/>
    <property type="match status" value="1"/>
</dbReference>